<gene>
    <name evidence="1" type="ORF">FRX31_011154</name>
</gene>
<feature type="non-terminal residue" evidence="1">
    <location>
        <position position="1"/>
    </location>
</feature>
<proteinExistence type="predicted"/>
<organism evidence="1 2">
    <name type="scientific">Thalictrum thalictroides</name>
    <name type="common">Rue-anemone</name>
    <name type="synonym">Anemone thalictroides</name>
    <dbReference type="NCBI Taxonomy" id="46969"/>
    <lineage>
        <taxon>Eukaryota</taxon>
        <taxon>Viridiplantae</taxon>
        <taxon>Streptophyta</taxon>
        <taxon>Embryophyta</taxon>
        <taxon>Tracheophyta</taxon>
        <taxon>Spermatophyta</taxon>
        <taxon>Magnoliopsida</taxon>
        <taxon>Ranunculales</taxon>
        <taxon>Ranunculaceae</taxon>
        <taxon>Thalictroideae</taxon>
        <taxon>Thalictrum</taxon>
    </lineage>
</organism>
<name>A0A7J6WPF7_THATH</name>
<evidence type="ECO:0000313" key="1">
    <source>
        <dbReference type="EMBL" id="KAF5199259.1"/>
    </source>
</evidence>
<sequence>DVIEQVTTDLEASEPPPTVICVGFIKQNCFDKCRATPIKCAQLCDCITVSPGFDRN</sequence>
<keyword evidence="2" id="KW-1185">Reference proteome</keyword>
<reference evidence="1 2" key="1">
    <citation type="submission" date="2020-06" db="EMBL/GenBank/DDBJ databases">
        <title>Transcriptomic and genomic resources for Thalictrum thalictroides and T. hernandezii: Facilitating candidate gene discovery in an emerging model plant lineage.</title>
        <authorList>
            <person name="Arias T."/>
            <person name="Riano-Pachon D.M."/>
            <person name="Di Stilio V.S."/>
        </authorList>
    </citation>
    <scope>NUCLEOTIDE SEQUENCE [LARGE SCALE GENOMIC DNA]</scope>
    <source>
        <strain evidence="2">cv. WT478/WT964</strain>
        <tissue evidence="1">Leaves</tissue>
    </source>
</reference>
<protein>
    <submittedName>
        <fullName evidence="1">Uncharacterized protein</fullName>
    </submittedName>
</protein>
<dbReference type="EMBL" id="JABWDY010012252">
    <property type="protein sequence ID" value="KAF5199259.1"/>
    <property type="molecule type" value="Genomic_DNA"/>
</dbReference>
<dbReference type="AlphaFoldDB" id="A0A7J6WPF7"/>
<dbReference type="Proteomes" id="UP000554482">
    <property type="component" value="Unassembled WGS sequence"/>
</dbReference>
<evidence type="ECO:0000313" key="2">
    <source>
        <dbReference type="Proteomes" id="UP000554482"/>
    </source>
</evidence>
<accession>A0A7J6WPF7</accession>
<comment type="caution">
    <text evidence="1">The sequence shown here is derived from an EMBL/GenBank/DDBJ whole genome shotgun (WGS) entry which is preliminary data.</text>
</comment>